<dbReference type="AlphaFoldDB" id="A0AAD1ZNX7"/>
<gene>
    <name evidence="1" type="ORF">FPE_LOCUS20143</name>
</gene>
<accession>A0AAD1ZNX7</accession>
<keyword evidence="2" id="KW-1185">Reference proteome</keyword>
<dbReference type="Proteomes" id="UP000834106">
    <property type="component" value="Chromosome 12"/>
</dbReference>
<organism evidence="1 2">
    <name type="scientific">Fraxinus pennsylvanica</name>
    <dbReference type="NCBI Taxonomy" id="56036"/>
    <lineage>
        <taxon>Eukaryota</taxon>
        <taxon>Viridiplantae</taxon>
        <taxon>Streptophyta</taxon>
        <taxon>Embryophyta</taxon>
        <taxon>Tracheophyta</taxon>
        <taxon>Spermatophyta</taxon>
        <taxon>Magnoliopsida</taxon>
        <taxon>eudicotyledons</taxon>
        <taxon>Gunneridae</taxon>
        <taxon>Pentapetalae</taxon>
        <taxon>asterids</taxon>
        <taxon>lamiids</taxon>
        <taxon>Lamiales</taxon>
        <taxon>Oleaceae</taxon>
        <taxon>Oleeae</taxon>
        <taxon>Fraxinus</taxon>
    </lineage>
</organism>
<proteinExistence type="predicted"/>
<dbReference type="EMBL" id="OU503047">
    <property type="protein sequence ID" value="CAI9772713.1"/>
    <property type="molecule type" value="Genomic_DNA"/>
</dbReference>
<reference evidence="1" key="1">
    <citation type="submission" date="2023-05" db="EMBL/GenBank/DDBJ databases">
        <authorList>
            <person name="Huff M."/>
        </authorList>
    </citation>
    <scope>NUCLEOTIDE SEQUENCE</scope>
</reference>
<evidence type="ECO:0000313" key="2">
    <source>
        <dbReference type="Proteomes" id="UP000834106"/>
    </source>
</evidence>
<sequence length="105" mass="11960">MEAEVLSIKATRHREEEERHPPVLLHFIIASCRLKCGFRPTRLNMARNYVRDNMPLSRFGVLVAQLESTVASATHKPPTHFSSSTSYPISSPPLMRSQRLLFLSL</sequence>
<evidence type="ECO:0000313" key="1">
    <source>
        <dbReference type="EMBL" id="CAI9772713.1"/>
    </source>
</evidence>
<name>A0AAD1ZNX7_9LAMI</name>
<protein>
    <submittedName>
        <fullName evidence="1">Uncharacterized protein</fullName>
    </submittedName>
</protein>